<evidence type="ECO:0000256" key="1">
    <source>
        <dbReference type="SAM" id="MobiDB-lite"/>
    </source>
</evidence>
<protein>
    <submittedName>
        <fullName evidence="2">Uncharacterized protein</fullName>
    </submittedName>
</protein>
<organism evidence="2 3">
    <name type="scientific">Sessilibacter corallicola</name>
    <dbReference type="NCBI Taxonomy" id="2904075"/>
    <lineage>
        <taxon>Bacteria</taxon>
        <taxon>Pseudomonadati</taxon>
        <taxon>Pseudomonadota</taxon>
        <taxon>Gammaproteobacteria</taxon>
        <taxon>Cellvibrionales</taxon>
        <taxon>Cellvibrionaceae</taxon>
        <taxon>Sessilibacter</taxon>
    </lineage>
</organism>
<comment type="caution">
    <text evidence="2">The sequence shown here is derived from an EMBL/GenBank/DDBJ whole genome shotgun (WGS) entry which is preliminary data.</text>
</comment>
<feature type="region of interest" description="Disordered" evidence="1">
    <location>
        <begin position="32"/>
        <end position="65"/>
    </location>
</feature>
<accession>A0ABQ0A9H4</accession>
<sequence>MTIEKYTLSQVKSLKSDRTNWERVERLSDSDITLAANTDKDAPLVSSHNEKRFRRGSKPRHKLFR</sequence>
<proteinExistence type="predicted"/>
<keyword evidence="3" id="KW-1185">Reference proteome</keyword>
<dbReference type="EMBL" id="BAABWN010000006">
    <property type="protein sequence ID" value="GAA6168304.1"/>
    <property type="molecule type" value="Genomic_DNA"/>
</dbReference>
<evidence type="ECO:0000313" key="2">
    <source>
        <dbReference type="EMBL" id="GAA6168304.1"/>
    </source>
</evidence>
<dbReference type="Proteomes" id="UP001465153">
    <property type="component" value="Unassembled WGS sequence"/>
</dbReference>
<gene>
    <name evidence="2" type="ORF">NBRC116591_21150</name>
</gene>
<name>A0ABQ0A9H4_9GAMM</name>
<reference evidence="2 3" key="1">
    <citation type="submission" date="2024-04" db="EMBL/GenBank/DDBJ databases">
        <title>Draft genome sequence of Sessilibacter corallicola NBRC 116591.</title>
        <authorList>
            <person name="Miyakawa T."/>
            <person name="Kusuya Y."/>
            <person name="Miura T."/>
        </authorList>
    </citation>
    <scope>NUCLEOTIDE SEQUENCE [LARGE SCALE GENOMIC DNA]</scope>
    <source>
        <strain evidence="2 3">KU-00831-HH</strain>
    </source>
</reference>
<feature type="compositionally biased region" description="Basic residues" evidence="1">
    <location>
        <begin position="51"/>
        <end position="65"/>
    </location>
</feature>
<evidence type="ECO:0000313" key="3">
    <source>
        <dbReference type="Proteomes" id="UP001465153"/>
    </source>
</evidence>